<dbReference type="PANTHER" id="PTHR43546:SF9">
    <property type="entry name" value="L-ASCORBATE-6-PHOSPHATE LACTONASE ULAG-RELATED"/>
    <property type="match status" value="1"/>
</dbReference>
<gene>
    <name evidence="3" type="ordered locus">SGRA_4026</name>
</gene>
<dbReference type="EMBL" id="CP002831">
    <property type="protein sequence ID" value="AFC26741.1"/>
    <property type="molecule type" value="Genomic_DNA"/>
</dbReference>
<dbReference type="HOGENOM" id="CLU_096448_0_0_10"/>
<name>H6L8L6_SAPGL</name>
<dbReference type="PANTHER" id="PTHR43546">
    <property type="entry name" value="UPF0173 METAL-DEPENDENT HYDROLASE MJ1163-RELATED"/>
    <property type="match status" value="1"/>
</dbReference>
<dbReference type="Gene3D" id="3.60.15.10">
    <property type="entry name" value="Ribonuclease Z/Hydroxyacylglutathione hydrolase-like"/>
    <property type="match status" value="1"/>
</dbReference>
<dbReference type="InterPro" id="IPR001279">
    <property type="entry name" value="Metallo-B-lactamas"/>
</dbReference>
<organism evidence="3 4">
    <name type="scientific">Saprospira grandis (strain Lewin)</name>
    <dbReference type="NCBI Taxonomy" id="984262"/>
    <lineage>
        <taxon>Bacteria</taxon>
        <taxon>Pseudomonadati</taxon>
        <taxon>Bacteroidota</taxon>
        <taxon>Saprospiria</taxon>
        <taxon>Saprospirales</taxon>
        <taxon>Saprospiraceae</taxon>
        <taxon>Saprospira</taxon>
    </lineage>
</organism>
<dbReference type="SUPFAM" id="SSF56281">
    <property type="entry name" value="Metallo-hydrolase/oxidoreductase"/>
    <property type="match status" value="1"/>
</dbReference>
<dbReference type="GO" id="GO:0016787">
    <property type="term" value="F:hydrolase activity"/>
    <property type="evidence" value="ECO:0007669"/>
    <property type="project" value="UniProtKB-KW"/>
</dbReference>
<dbReference type="InterPro" id="IPR036866">
    <property type="entry name" value="RibonucZ/Hydroxyglut_hydro"/>
</dbReference>
<dbReference type="AlphaFoldDB" id="H6L8L6"/>
<sequence length="262" mass="28784">MSNQFLFVRNASVYLNYGGQRFLIDPMFAEKGALGCFPGTVNSEIPNPTVDLALSIEELVAADTVLLTHLHPDHWDETAAKLIDKNKAVYLQNEEDAAKLQAQGFQKTEVIEHKVSIGNVQIERTKGQHGSDLAYSIPELAKFLGESSGYYLQAEGQASIYFLGDTILTQEVEADLKRLAPDYIVVNAGAARLADAKLGAIIMGKEEIAKIHQLLPKSKLVAIHLEALAHCVLSRKELRQFAKEQGFSSQLTIPEDGASFLF</sequence>
<feature type="domain" description="Metallo-beta-lactamase" evidence="2">
    <location>
        <begin position="21"/>
        <end position="224"/>
    </location>
</feature>
<keyword evidence="4" id="KW-1185">Reference proteome</keyword>
<proteinExistence type="predicted"/>
<dbReference type="Proteomes" id="UP000007519">
    <property type="component" value="Chromosome"/>
</dbReference>
<dbReference type="OrthoDB" id="9805728at2"/>
<dbReference type="eggNOG" id="COG2220">
    <property type="taxonomic scope" value="Bacteria"/>
</dbReference>
<dbReference type="Pfam" id="PF12706">
    <property type="entry name" value="Lactamase_B_2"/>
    <property type="match status" value="1"/>
</dbReference>
<keyword evidence="1" id="KW-0378">Hydrolase</keyword>
<reference evidence="3 4" key="1">
    <citation type="journal article" date="2012" name="Stand. Genomic Sci.">
        <title>Complete genome sequencing and analysis of Saprospira grandis str. Lewin, a predatory marine bacterium.</title>
        <authorList>
            <person name="Saw J.H."/>
            <person name="Yuryev A."/>
            <person name="Kanbe M."/>
            <person name="Hou S."/>
            <person name="Young A.G."/>
            <person name="Aizawa S."/>
            <person name="Alam M."/>
        </authorList>
    </citation>
    <scope>NUCLEOTIDE SEQUENCE [LARGE SCALE GENOMIC DNA]</scope>
    <source>
        <strain evidence="3 4">Lewin</strain>
    </source>
</reference>
<evidence type="ECO:0000259" key="2">
    <source>
        <dbReference type="Pfam" id="PF12706"/>
    </source>
</evidence>
<dbReference type="InterPro" id="IPR050114">
    <property type="entry name" value="UPF0173_UPF0282_UlaG_hydrolase"/>
</dbReference>
<protein>
    <recommendedName>
        <fullName evidence="2">Metallo-beta-lactamase domain-containing protein</fullName>
    </recommendedName>
</protein>
<dbReference type="STRING" id="984262.SGRA_4026"/>
<evidence type="ECO:0000256" key="1">
    <source>
        <dbReference type="ARBA" id="ARBA00022801"/>
    </source>
</evidence>
<accession>H6L8L6</accession>
<evidence type="ECO:0000313" key="3">
    <source>
        <dbReference type="EMBL" id="AFC26741.1"/>
    </source>
</evidence>
<dbReference type="RefSeq" id="WP_015694323.1">
    <property type="nucleotide sequence ID" value="NC_016940.1"/>
</dbReference>
<dbReference type="KEGG" id="sgn:SGRA_4026"/>
<evidence type="ECO:0000313" key="4">
    <source>
        <dbReference type="Proteomes" id="UP000007519"/>
    </source>
</evidence>